<protein>
    <submittedName>
        <fullName evidence="1">Isoquinoline 1-oxidoreductase subunit alpha</fullName>
        <ecNumber evidence="1">1.3.99.16</ecNumber>
    </submittedName>
</protein>
<dbReference type="KEGG" id="bct:GEM_2321"/>
<evidence type="ECO:0000313" key="1">
    <source>
        <dbReference type="EMBL" id="AFQ48734.1"/>
    </source>
</evidence>
<dbReference type="GO" id="GO:0051536">
    <property type="term" value="F:iron-sulfur cluster binding"/>
    <property type="evidence" value="ECO:0007669"/>
    <property type="project" value="InterPro"/>
</dbReference>
<sequence length="61" mass="6464">MRFMLNGQPFDVDGDPDTPLRWGIRDSARLTGTQYGWGIGACGACAVHLVGKAARGGSRCP</sequence>
<dbReference type="InterPro" id="IPR036010">
    <property type="entry name" value="2Fe-2S_ferredoxin-like_sf"/>
</dbReference>
<accession>A0A9W3K0H4</accession>
<name>A0A9W3K0H4_BURCE</name>
<dbReference type="Gene3D" id="3.10.20.30">
    <property type="match status" value="1"/>
</dbReference>
<dbReference type="EC" id="1.3.99.16" evidence="1"/>
<dbReference type="GO" id="GO:0047121">
    <property type="term" value="F:isoquinoline 1-oxidoreductase activity"/>
    <property type="evidence" value="ECO:0007669"/>
    <property type="project" value="UniProtKB-EC"/>
</dbReference>
<proteinExistence type="predicted"/>
<dbReference type="SUPFAM" id="SSF54292">
    <property type="entry name" value="2Fe-2S ferredoxin-like"/>
    <property type="match status" value="1"/>
</dbReference>
<dbReference type="Proteomes" id="UP000032866">
    <property type="component" value="Chromosome 1"/>
</dbReference>
<evidence type="ECO:0000313" key="2">
    <source>
        <dbReference type="Proteomes" id="UP000032866"/>
    </source>
</evidence>
<reference evidence="1 2" key="1">
    <citation type="journal article" date="2012" name="J. Bacteriol.">
        <title>Complete Genome Sequence of Burkholderia sp. Strain GG4, a Betaproteobacterium That Reduces 3-Oxo-N-Acylhomoserine Lactones and Produces Different N-Acylhomoserine Lactones.</title>
        <authorList>
            <person name="Hong K.W."/>
            <person name="Koh C.L."/>
            <person name="Sam C.K."/>
            <person name="Yin W.F."/>
            <person name="Chan K.G."/>
        </authorList>
    </citation>
    <scope>NUCLEOTIDE SEQUENCE [LARGE SCALE GENOMIC DNA]</scope>
    <source>
        <strain evidence="1 2">GG4</strain>
    </source>
</reference>
<dbReference type="InterPro" id="IPR012675">
    <property type="entry name" value="Beta-grasp_dom_sf"/>
</dbReference>
<dbReference type="AlphaFoldDB" id="A0A9W3K0H4"/>
<gene>
    <name evidence="1" type="ORF">GEM_2321</name>
</gene>
<keyword evidence="1" id="KW-0560">Oxidoreductase</keyword>
<dbReference type="EMBL" id="CP003774">
    <property type="protein sequence ID" value="AFQ48734.1"/>
    <property type="molecule type" value="Genomic_DNA"/>
</dbReference>
<organism evidence="1 2">
    <name type="scientific">Burkholderia cepacia GG4</name>
    <dbReference type="NCBI Taxonomy" id="1009846"/>
    <lineage>
        <taxon>Bacteria</taxon>
        <taxon>Pseudomonadati</taxon>
        <taxon>Pseudomonadota</taxon>
        <taxon>Betaproteobacteria</taxon>
        <taxon>Burkholderiales</taxon>
        <taxon>Burkholderiaceae</taxon>
        <taxon>Burkholderia</taxon>
        <taxon>Burkholderia cepacia complex</taxon>
    </lineage>
</organism>